<evidence type="ECO:0000256" key="8">
    <source>
        <dbReference type="PROSITE-ProRule" id="PRU00555"/>
    </source>
</evidence>
<dbReference type="EMBL" id="KN837300">
    <property type="protein sequence ID" value="KIJ28678.1"/>
    <property type="molecule type" value="Genomic_DNA"/>
</dbReference>
<evidence type="ECO:0000256" key="3">
    <source>
        <dbReference type="ARBA" id="ARBA00022729"/>
    </source>
</evidence>
<keyword evidence="3" id="KW-0732">Signal</keyword>
<proteinExistence type="inferred from homology"/>
<evidence type="ECO:0000256" key="4">
    <source>
        <dbReference type="ARBA" id="ARBA00022801"/>
    </source>
</evidence>
<dbReference type="InterPro" id="IPR002642">
    <property type="entry name" value="LysoPLipase_cat_dom"/>
</dbReference>
<dbReference type="SMART" id="SM00022">
    <property type="entry name" value="PLAc"/>
    <property type="match status" value="1"/>
</dbReference>
<evidence type="ECO:0000256" key="2">
    <source>
        <dbReference type="ARBA" id="ARBA00013274"/>
    </source>
</evidence>
<dbReference type="Gene3D" id="3.40.1090.10">
    <property type="entry name" value="Cytosolic phospholipase A2 catalytic domain"/>
    <property type="match status" value="1"/>
</dbReference>
<keyword evidence="6 8" id="KW-0443">Lipid metabolism</keyword>
<organism evidence="12 13">
    <name type="scientific">Sphaerobolus stellatus (strain SS14)</name>
    <dbReference type="NCBI Taxonomy" id="990650"/>
    <lineage>
        <taxon>Eukaryota</taxon>
        <taxon>Fungi</taxon>
        <taxon>Dikarya</taxon>
        <taxon>Basidiomycota</taxon>
        <taxon>Agaricomycotina</taxon>
        <taxon>Agaricomycetes</taxon>
        <taxon>Phallomycetidae</taxon>
        <taxon>Geastrales</taxon>
        <taxon>Sphaerobolaceae</taxon>
        <taxon>Sphaerobolus</taxon>
    </lineage>
</organism>
<dbReference type="GO" id="GO:0005829">
    <property type="term" value="C:cytosol"/>
    <property type="evidence" value="ECO:0007669"/>
    <property type="project" value="TreeGrafter"/>
</dbReference>
<keyword evidence="10" id="KW-1133">Transmembrane helix</keyword>
<feature type="domain" description="PLA2c" evidence="11">
    <location>
        <begin position="15"/>
        <end position="584"/>
    </location>
</feature>
<keyword evidence="10" id="KW-0472">Membrane</keyword>
<dbReference type="Proteomes" id="UP000054279">
    <property type="component" value="Unassembled WGS sequence"/>
</dbReference>
<keyword evidence="7" id="KW-0325">Glycoprotein</keyword>
<evidence type="ECO:0000313" key="12">
    <source>
        <dbReference type="EMBL" id="KIJ28678.1"/>
    </source>
</evidence>
<keyword evidence="10" id="KW-0812">Transmembrane</keyword>
<dbReference type="HOGENOM" id="CLU_014602_1_0_1"/>
<dbReference type="PANTHER" id="PTHR10728">
    <property type="entry name" value="CYTOSOLIC PHOSPHOLIPASE A2"/>
    <property type="match status" value="1"/>
</dbReference>
<accession>A0A0C9TGV6</accession>
<dbReference type="InterPro" id="IPR016035">
    <property type="entry name" value="Acyl_Trfase/lysoPLipase"/>
</dbReference>
<dbReference type="Pfam" id="PF01735">
    <property type="entry name" value="PLA2_B"/>
    <property type="match status" value="1"/>
</dbReference>
<dbReference type="EC" id="3.1.1.5" evidence="2 9"/>
<evidence type="ECO:0000256" key="7">
    <source>
        <dbReference type="ARBA" id="ARBA00023180"/>
    </source>
</evidence>
<comment type="similarity">
    <text evidence="1 9">Belongs to the lysophospholipase family.</text>
</comment>
<keyword evidence="13" id="KW-1185">Reference proteome</keyword>
<reference evidence="12 13" key="1">
    <citation type="submission" date="2014-06" db="EMBL/GenBank/DDBJ databases">
        <title>Evolutionary Origins and Diversification of the Mycorrhizal Mutualists.</title>
        <authorList>
            <consortium name="DOE Joint Genome Institute"/>
            <consortium name="Mycorrhizal Genomics Consortium"/>
            <person name="Kohler A."/>
            <person name="Kuo A."/>
            <person name="Nagy L.G."/>
            <person name="Floudas D."/>
            <person name="Copeland A."/>
            <person name="Barry K.W."/>
            <person name="Cichocki N."/>
            <person name="Veneault-Fourrey C."/>
            <person name="LaButti K."/>
            <person name="Lindquist E.A."/>
            <person name="Lipzen A."/>
            <person name="Lundell T."/>
            <person name="Morin E."/>
            <person name="Murat C."/>
            <person name="Riley R."/>
            <person name="Ohm R."/>
            <person name="Sun H."/>
            <person name="Tunlid A."/>
            <person name="Henrissat B."/>
            <person name="Grigoriev I.V."/>
            <person name="Hibbett D.S."/>
            <person name="Martin F."/>
        </authorList>
    </citation>
    <scope>NUCLEOTIDE SEQUENCE [LARGE SCALE GENOMIC DNA]</scope>
    <source>
        <strain evidence="12 13">SS14</strain>
    </source>
</reference>
<evidence type="ECO:0000256" key="10">
    <source>
        <dbReference type="SAM" id="Phobius"/>
    </source>
</evidence>
<sequence>MSSNSDAYPTTSGSGCTTNFFRRVAPEQPLSQEETAYIAARLAVVQAAWEDWVGDASQLGYSSRQDALSNAAIIGIASGGGGLRAALFTAGATQALLGQNPSGKRTSFDGIDFSAFNVGSAGGTFTGITNRGVVQLGSFSRRQFSSSSDNSSALLEIDLLKPAGSDASAANNQKYYDSILSKAYAKGVTGLHPSLTDLWSSMLAYHFINGTTSDNFYTNDTSHGSSFLWSSLRNTSAFQNQKMAFPIMTLHTQTPTNGNELQAWSQRMVYEVTPYEMGSHDPRLNAMSATQYLGTHATGGKPDNDKCQTGFDEGSLIIGTSSSPFYNQNEADGNQPNVTGFGSDGSTTLNNLLAKLKSQLPSPSRRYDVGNWPNPFKNIGNYSDSTQDWLNLGGAQNFLPIEQLMVKARNVSVIIVLDSTGETTENKWPDGTAMQIAANRVNGTLSTNGTHQAFPPIPSGADFLNTGVSLRPTFFGCYPTLPPAYPLIIYIPNAPPVDGSAPATNPDTFKTSYSQEHQKVFLAQSAVSATSGFMPKSTEADPQFSLCFQCALVERSRIAVPNPASLSSLCNQCFDKYCYNPASPPSKSAIVGRKLVYVDPDLQNEGFLKQHGTQLGIGIAAAVAALIAIIAAFIFWRRRRNTGRRRRIPGPINKFQLDIYLLQGYSRGLDFFVHLKSAQDYATGAPPEVEAKCV</sequence>
<keyword evidence="5 8" id="KW-0442">Lipid degradation</keyword>
<dbReference type="GO" id="GO:0004623">
    <property type="term" value="F:phospholipase A2 activity"/>
    <property type="evidence" value="ECO:0007669"/>
    <property type="project" value="TreeGrafter"/>
</dbReference>
<evidence type="ECO:0000256" key="5">
    <source>
        <dbReference type="ARBA" id="ARBA00022963"/>
    </source>
</evidence>
<name>A0A0C9TGV6_SPHS4</name>
<evidence type="ECO:0000313" key="13">
    <source>
        <dbReference type="Proteomes" id="UP000054279"/>
    </source>
</evidence>
<dbReference type="SUPFAM" id="SSF52151">
    <property type="entry name" value="FabD/lysophospholipase-like"/>
    <property type="match status" value="1"/>
</dbReference>
<evidence type="ECO:0000259" key="11">
    <source>
        <dbReference type="PROSITE" id="PS51210"/>
    </source>
</evidence>
<dbReference type="GO" id="GO:0004622">
    <property type="term" value="F:phosphatidylcholine lysophospholipase activity"/>
    <property type="evidence" value="ECO:0007669"/>
    <property type="project" value="UniProtKB-EC"/>
</dbReference>
<comment type="catalytic activity">
    <reaction evidence="9">
        <text>a 1-acyl-sn-glycero-3-phosphocholine + H2O = sn-glycerol 3-phosphocholine + a fatty acid + H(+)</text>
        <dbReference type="Rhea" id="RHEA:15177"/>
        <dbReference type="ChEBI" id="CHEBI:15377"/>
        <dbReference type="ChEBI" id="CHEBI:15378"/>
        <dbReference type="ChEBI" id="CHEBI:16870"/>
        <dbReference type="ChEBI" id="CHEBI:28868"/>
        <dbReference type="ChEBI" id="CHEBI:58168"/>
        <dbReference type="EC" id="3.1.1.5"/>
    </reaction>
</comment>
<dbReference type="GO" id="GO:0046475">
    <property type="term" value="P:glycerophospholipid catabolic process"/>
    <property type="evidence" value="ECO:0007669"/>
    <property type="project" value="TreeGrafter"/>
</dbReference>
<feature type="transmembrane region" description="Helical" evidence="10">
    <location>
        <begin position="615"/>
        <end position="636"/>
    </location>
</feature>
<gene>
    <name evidence="12" type="ORF">M422DRAFT_784491</name>
</gene>
<dbReference type="OrthoDB" id="4084751at2759"/>
<dbReference type="PROSITE" id="PS51210">
    <property type="entry name" value="PLA2C"/>
    <property type="match status" value="1"/>
</dbReference>
<evidence type="ECO:0000256" key="6">
    <source>
        <dbReference type="ARBA" id="ARBA00023098"/>
    </source>
</evidence>
<evidence type="ECO:0000256" key="9">
    <source>
        <dbReference type="RuleBase" id="RU362103"/>
    </source>
</evidence>
<dbReference type="AlphaFoldDB" id="A0A0C9TGV6"/>
<protein>
    <recommendedName>
        <fullName evidence="2 9">Lysophospholipase</fullName>
        <ecNumber evidence="2 9">3.1.1.5</ecNumber>
    </recommendedName>
</protein>
<evidence type="ECO:0000256" key="1">
    <source>
        <dbReference type="ARBA" id="ARBA00008780"/>
    </source>
</evidence>
<keyword evidence="4 8" id="KW-0378">Hydrolase</keyword>
<dbReference type="PANTHER" id="PTHR10728:SF33">
    <property type="entry name" value="LYSOPHOSPHOLIPASE 1-RELATED"/>
    <property type="match status" value="1"/>
</dbReference>